<proteinExistence type="predicted"/>
<evidence type="ECO:0000256" key="1">
    <source>
        <dbReference type="SAM" id="MobiDB-lite"/>
    </source>
</evidence>
<dbReference type="Proteomes" id="UP001500979">
    <property type="component" value="Unassembled WGS sequence"/>
</dbReference>
<feature type="region of interest" description="Disordered" evidence="1">
    <location>
        <begin position="1"/>
        <end position="31"/>
    </location>
</feature>
<comment type="caution">
    <text evidence="2">The sequence shown here is derived from an EMBL/GenBank/DDBJ whole genome shotgun (WGS) entry which is preliminary data.</text>
</comment>
<gene>
    <name evidence="2" type="ORF">GCM10010470_47460</name>
</gene>
<keyword evidence="3" id="KW-1185">Reference proteome</keyword>
<protein>
    <submittedName>
        <fullName evidence="2">Uncharacterized protein</fullName>
    </submittedName>
</protein>
<dbReference type="EMBL" id="BAAAUX010000019">
    <property type="protein sequence ID" value="GAA2806707.1"/>
    <property type="molecule type" value="Genomic_DNA"/>
</dbReference>
<evidence type="ECO:0000313" key="2">
    <source>
        <dbReference type="EMBL" id="GAA2806707.1"/>
    </source>
</evidence>
<sequence length="89" mass="9524">MPGVVGALPNPHRLKDGWDGPSKGPVAGGGLSDRDVWLVRKSGGDVHPTSKTAGQKISAELKRNFRYQKPQVKRLTWGKRVSEGGGVAH</sequence>
<organism evidence="2 3">
    <name type="scientific">Saccharopolyspora taberi</name>
    <dbReference type="NCBI Taxonomy" id="60895"/>
    <lineage>
        <taxon>Bacteria</taxon>
        <taxon>Bacillati</taxon>
        <taxon>Actinomycetota</taxon>
        <taxon>Actinomycetes</taxon>
        <taxon>Pseudonocardiales</taxon>
        <taxon>Pseudonocardiaceae</taxon>
        <taxon>Saccharopolyspora</taxon>
    </lineage>
</organism>
<name>A0ABN3VIL4_9PSEU</name>
<evidence type="ECO:0000313" key="3">
    <source>
        <dbReference type="Proteomes" id="UP001500979"/>
    </source>
</evidence>
<reference evidence="2 3" key="1">
    <citation type="journal article" date="2019" name="Int. J. Syst. Evol. Microbiol.">
        <title>The Global Catalogue of Microorganisms (GCM) 10K type strain sequencing project: providing services to taxonomists for standard genome sequencing and annotation.</title>
        <authorList>
            <consortium name="The Broad Institute Genomics Platform"/>
            <consortium name="The Broad Institute Genome Sequencing Center for Infectious Disease"/>
            <person name="Wu L."/>
            <person name="Ma J."/>
        </authorList>
    </citation>
    <scope>NUCLEOTIDE SEQUENCE [LARGE SCALE GENOMIC DNA]</scope>
    <source>
        <strain evidence="2 3">JCM 9383</strain>
    </source>
</reference>
<accession>A0ABN3VIL4</accession>